<evidence type="ECO:0000256" key="2">
    <source>
        <dbReference type="ARBA" id="ARBA00008572"/>
    </source>
</evidence>
<keyword evidence="5 6" id="KW-0472">Membrane</keyword>
<accession>A0A8X7VFF1</accession>
<protein>
    <recommendedName>
        <fullName evidence="10">Cationic amino acid transporter C-terminal domain-containing protein</fullName>
    </recommendedName>
</protein>
<dbReference type="InterPro" id="IPR002293">
    <property type="entry name" value="AA/rel_permease1"/>
</dbReference>
<dbReference type="PANTHER" id="PTHR43243">
    <property type="entry name" value="INNER MEMBRANE TRANSPORTER YGJI-RELATED"/>
    <property type="match status" value="1"/>
</dbReference>
<evidence type="ECO:0000256" key="3">
    <source>
        <dbReference type="ARBA" id="ARBA00022692"/>
    </source>
</evidence>
<evidence type="ECO:0008006" key="10">
    <source>
        <dbReference type="Google" id="ProtNLM"/>
    </source>
</evidence>
<sequence length="166" mass="18222">MIMTAFHIAFIVFVIVMGFLKRDSKNLNFPAETEHPSGFFPFGAAGVFNGDAMVYLSYIGYDAVSTMAEEVENRVKYIPVGVSCSVAIVTVLYCLMAVLMSMLLPYDLIDPEAPFSAALKGSDGWGWVTKVVKLGTCVSSEGPEWSPFGSLRFIPTLLRQSTLPRF</sequence>
<evidence type="ECO:0000256" key="5">
    <source>
        <dbReference type="ARBA" id="ARBA00023136"/>
    </source>
</evidence>
<feature type="transmembrane region" description="Helical" evidence="6">
    <location>
        <begin position="82"/>
        <end position="104"/>
    </location>
</feature>
<keyword evidence="9" id="KW-1185">Reference proteome</keyword>
<dbReference type="AlphaFoldDB" id="A0A8X7VFF1"/>
<comment type="caution">
    <text evidence="8">The sequence shown here is derived from an EMBL/GenBank/DDBJ whole genome shotgun (WGS) entry which is preliminary data.</text>
</comment>
<dbReference type="Pfam" id="PF13520">
    <property type="entry name" value="AA_permease_2"/>
    <property type="match status" value="1"/>
</dbReference>
<feature type="transmembrane region" description="Helical" evidence="6">
    <location>
        <begin position="42"/>
        <end position="61"/>
    </location>
</feature>
<dbReference type="EMBL" id="JAAMPC010000005">
    <property type="protein sequence ID" value="KAG2310189.1"/>
    <property type="molecule type" value="Genomic_DNA"/>
</dbReference>
<dbReference type="OrthoDB" id="3900342at2759"/>
<keyword evidence="4 6" id="KW-1133">Transmembrane helix</keyword>
<dbReference type="Proteomes" id="UP000886595">
    <property type="component" value="Unassembled WGS sequence"/>
</dbReference>
<keyword evidence="3 6" id="KW-0812">Transmembrane</keyword>
<dbReference type="Gene3D" id="1.20.1740.10">
    <property type="entry name" value="Amino acid/polyamine transporter I"/>
    <property type="match status" value="1"/>
</dbReference>
<comment type="subcellular location">
    <subcellularLocation>
        <location evidence="1">Membrane</location>
        <topology evidence="1">Multi-pass membrane protein</topology>
    </subcellularLocation>
</comment>
<reference evidence="8 9" key="1">
    <citation type="submission" date="2020-02" db="EMBL/GenBank/DDBJ databases">
        <authorList>
            <person name="Ma Q."/>
            <person name="Huang Y."/>
            <person name="Song X."/>
            <person name="Pei D."/>
        </authorList>
    </citation>
    <scope>NUCLEOTIDE SEQUENCE [LARGE SCALE GENOMIC DNA]</scope>
    <source>
        <strain evidence="8">Sxm20200214</strain>
        <tissue evidence="8">Leaf</tissue>
    </source>
</reference>
<evidence type="ECO:0000256" key="4">
    <source>
        <dbReference type="ARBA" id="ARBA00022989"/>
    </source>
</evidence>
<evidence type="ECO:0000313" key="8">
    <source>
        <dbReference type="EMBL" id="KAG2310189.1"/>
    </source>
</evidence>
<organism evidence="8 9">
    <name type="scientific">Brassica carinata</name>
    <name type="common">Ethiopian mustard</name>
    <name type="synonym">Abyssinian cabbage</name>
    <dbReference type="NCBI Taxonomy" id="52824"/>
    <lineage>
        <taxon>Eukaryota</taxon>
        <taxon>Viridiplantae</taxon>
        <taxon>Streptophyta</taxon>
        <taxon>Embryophyta</taxon>
        <taxon>Tracheophyta</taxon>
        <taxon>Spermatophyta</taxon>
        <taxon>Magnoliopsida</taxon>
        <taxon>eudicotyledons</taxon>
        <taxon>Gunneridae</taxon>
        <taxon>Pentapetalae</taxon>
        <taxon>rosids</taxon>
        <taxon>malvids</taxon>
        <taxon>Brassicales</taxon>
        <taxon>Brassicaceae</taxon>
        <taxon>Brassiceae</taxon>
        <taxon>Brassica</taxon>
    </lineage>
</organism>
<feature type="signal peptide" evidence="7">
    <location>
        <begin position="1"/>
        <end position="18"/>
    </location>
</feature>
<name>A0A8X7VFF1_BRACI</name>
<evidence type="ECO:0000256" key="7">
    <source>
        <dbReference type="SAM" id="SignalP"/>
    </source>
</evidence>
<dbReference type="GO" id="GO:0015171">
    <property type="term" value="F:amino acid transmembrane transporter activity"/>
    <property type="evidence" value="ECO:0007669"/>
    <property type="project" value="TreeGrafter"/>
</dbReference>
<keyword evidence="7" id="KW-0732">Signal</keyword>
<comment type="similarity">
    <text evidence="2">Belongs to the amino acid-polyamine-organocation (APC) superfamily. Cationic amino acid transporter (CAT) (TC 2.A.3.3) family.</text>
</comment>
<dbReference type="GO" id="GO:0005886">
    <property type="term" value="C:plasma membrane"/>
    <property type="evidence" value="ECO:0007669"/>
    <property type="project" value="TreeGrafter"/>
</dbReference>
<feature type="chain" id="PRO_5036448163" description="Cationic amino acid transporter C-terminal domain-containing protein" evidence="7">
    <location>
        <begin position="19"/>
        <end position="166"/>
    </location>
</feature>
<evidence type="ECO:0000256" key="6">
    <source>
        <dbReference type="SAM" id="Phobius"/>
    </source>
</evidence>
<gene>
    <name evidence="8" type="ORF">Bca52824_021746</name>
</gene>
<evidence type="ECO:0000313" key="9">
    <source>
        <dbReference type="Proteomes" id="UP000886595"/>
    </source>
</evidence>
<evidence type="ECO:0000256" key="1">
    <source>
        <dbReference type="ARBA" id="ARBA00004141"/>
    </source>
</evidence>
<dbReference type="PANTHER" id="PTHR43243:SF69">
    <property type="entry name" value="CATIONIC AMINO ACID TRANSPORTER 6, CHLOROPLASTIC"/>
    <property type="match status" value="1"/>
</dbReference>
<proteinExistence type="inferred from homology"/>